<dbReference type="Proteomes" id="UP001163223">
    <property type="component" value="Chromosome"/>
</dbReference>
<organism evidence="1 2">
    <name type="scientific">Antarcticirhabdus aurantiaca</name>
    <dbReference type="NCBI Taxonomy" id="2606717"/>
    <lineage>
        <taxon>Bacteria</taxon>
        <taxon>Pseudomonadati</taxon>
        <taxon>Pseudomonadota</taxon>
        <taxon>Alphaproteobacteria</taxon>
        <taxon>Hyphomicrobiales</taxon>
        <taxon>Aurantimonadaceae</taxon>
        <taxon>Antarcticirhabdus</taxon>
    </lineage>
</organism>
<evidence type="ECO:0000313" key="1">
    <source>
        <dbReference type="EMBL" id="WAJ28280.1"/>
    </source>
</evidence>
<accession>A0ACD4NNU1</accession>
<reference evidence="1" key="1">
    <citation type="submission" date="2022-11" db="EMBL/GenBank/DDBJ databases">
        <title>beta-Carotene-producing bacterium, Jeongeuplla avenae sp. nov., alleviates the salt stress of Arabidopsis seedlings.</title>
        <authorList>
            <person name="Jiang L."/>
            <person name="Lee J."/>
        </authorList>
    </citation>
    <scope>NUCLEOTIDE SEQUENCE</scope>
    <source>
        <strain evidence="1">DY_R2A_6</strain>
    </source>
</reference>
<sequence length="246" mass="26633">MISRRSVALLCLLVVGLAAGGAWRYLEVMPVGTGETRASPDGRFTTSVTDWSERSFLTGTPRRWFEYRLEGPGVRHALIGTPVPGPFFGSRSAHRVIRWSEDGSFVEFVFPDTTLRITTGTGTGTGSGCPPADLAGYETERTASGFRLRPLGWRTQRAVREMTVSLHPPGEATPGLGQRRRVGADIVRYALARESGGSGGDEITLRAERATATGILRFEWRGQAEDGGEPDLSEAWDLMASVDCGT</sequence>
<dbReference type="EMBL" id="CP113520">
    <property type="protein sequence ID" value="WAJ28280.1"/>
    <property type="molecule type" value="Genomic_DNA"/>
</dbReference>
<evidence type="ECO:0000313" key="2">
    <source>
        <dbReference type="Proteomes" id="UP001163223"/>
    </source>
</evidence>
<protein>
    <submittedName>
        <fullName evidence="1">Tsi3 family protein</fullName>
    </submittedName>
</protein>
<name>A0ACD4NNU1_9HYPH</name>
<gene>
    <name evidence="1" type="ORF">OXU80_26265</name>
</gene>
<proteinExistence type="predicted"/>
<keyword evidence="2" id="KW-1185">Reference proteome</keyword>